<dbReference type="RefSeq" id="WP_185243142.1">
    <property type="nucleotide sequence ID" value="NZ_AP023213.1"/>
</dbReference>
<evidence type="ECO:0000256" key="2">
    <source>
        <dbReference type="ARBA" id="ARBA00022694"/>
    </source>
</evidence>
<keyword evidence="3" id="KW-0479">Metal-binding</keyword>
<dbReference type="PANTHER" id="PTHR12682:SF11">
    <property type="entry name" value="PROTEIN ARCHEASE"/>
    <property type="match status" value="1"/>
</dbReference>
<dbReference type="InterPro" id="IPR036820">
    <property type="entry name" value="Archease_dom_sf"/>
</dbReference>
<dbReference type="EMBL" id="AP023213">
    <property type="protein sequence ID" value="BCG48400.1"/>
    <property type="molecule type" value="Genomic_DNA"/>
</dbReference>
<dbReference type="AlphaFoldDB" id="A0A6S6M409"/>
<dbReference type="Pfam" id="PF01951">
    <property type="entry name" value="Archease"/>
    <property type="match status" value="1"/>
</dbReference>
<evidence type="ECO:0000259" key="5">
    <source>
        <dbReference type="Pfam" id="PF01951"/>
    </source>
</evidence>
<protein>
    <submittedName>
        <fullName evidence="6">Archease</fullName>
    </submittedName>
</protein>
<dbReference type="PANTHER" id="PTHR12682">
    <property type="entry name" value="ARCHEASE"/>
    <property type="match status" value="1"/>
</dbReference>
<evidence type="ECO:0000313" key="7">
    <source>
        <dbReference type="Proteomes" id="UP000515472"/>
    </source>
</evidence>
<feature type="domain" description="Archease" evidence="5">
    <location>
        <begin position="11"/>
        <end position="143"/>
    </location>
</feature>
<evidence type="ECO:0000256" key="1">
    <source>
        <dbReference type="ARBA" id="ARBA00007963"/>
    </source>
</evidence>
<comment type="similarity">
    <text evidence="1">Belongs to the archease family.</text>
</comment>
<dbReference type="Gene3D" id="3.55.10.10">
    <property type="entry name" value="Archease domain"/>
    <property type="match status" value="1"/>
</dbReference>
<dbReference type="InterPro" id="IPR023572">
    <property type="entry name" value="Archease_dom"/>
</dbReference>
<gene>
    <name evidence="6" type="ORF">GEOBRER4_n3289</name>
</gene>
<evidence type="ECO:0000256" key="4">
    <source>
        <dbReference type="ARBA" id="ARBA00022837"/>
    </source>
</evidence>
<reference evidence="6 7" key="1">
    <citation type="submission" date="2020-06" db="EMBL/GenBank/DDBJ databases">
        <title>Interaction of electrochemicaly active bacteria, Geobacter bremensis R4 on different carbon anode.</title>
        <authorList>
            <person name="Meng L."/>
            <person name="Yoshida N."/>
        </authorList>
    </citation>
    <scope>NUCLEOTIDE SEQUENCE [LARGE SCALE GENOMIC DNA]</scope>
    <source>
        <strain evidence="6 7">R4</strain>
    </source>
</reference>
<accession>A0A6S6M409</accession>
<organism evidence="6 7">
    <name type="scientific">Citrifermentans bremense</name>
    <dbReference type="NCBI Taxonomy" id="60035"/>
    <lineage>
        <taxon>Bacteria</taxon>
        <taxon>Pseudomonadati</taxon>
        <taxon>Thermodesulfobacteriota</taxon>
        <taxon>Desulfuromonadia</taxon>
        <taxon>Geobacterales</taxon>
        <taxon>Geobacteraceae</taxon>
        <taxon>Citrifermentans</taxon>
    </lineage>
</organism>
<dbReference type="KEGG" id="gbn:GEOBRER4_31500"/>
<dbReference type="InterPro" id="IPR002804">
    <property type="entry name" value="Archease"/>
</dbReference>
<name>A0A6S6M409_9BACT</name>
<dbReference type="SUPFAM" id="SSF69819">
    <property type="entry name" value="MTH1598-like"/>
    <property type="match status" value="1"/>
</dbReference>
<proteinExistence type="inferred from homology"/>
<keyword evidence="4" id="KW-0106">Calcium</keyword>
<evidence type="ECO:0000313" key="6">
    <source>
        <dbReference type="EMBL" id="BCG48400.1"/>
    </source>
</evidence>
<keyword evidence="7" id="KW-1185">Reference proteome</keyword>
<evidence type="ECO:0000256" key="3">
    <source>
        <dbReference type="ARBA" id="ARBA00022723"/>
    </source>
</evidence>
<dbReference type="Proteomes" id="UP000515472">
    <property type="component" value="Chromosome"/>
</dbReference>
<dbReference type="GO" id="GO:0008033">
    <property type="term" value="P:tRNA processing"/>
    <property type="evidence" value="ECO:0007669"/>
    <property type="project" value="UniProtKB-KW"/>
</dbReference>
<dbReference type="GO" id="GO:0046872">
    <property type="term" value="F:metal ion binding"/>
    <property type="evidence" value="ECO:0007669"/>
    <property type="project" value="UniProtKB-KW"/>
</dbReference>
<sequence length="143" mass="16308">MPYQYRGDIAHADVAFDAWAETLEELFRDAARATMQVMAENLDGIRLTQTVEVKLTQEDEEMLLFDFLNELIFYKDAKRLLLIPAELTISRSDSGVELRGTLQGEEIDPARHEMSTDVKAVTMLRYAVRKTSEGWHATVVLDV</sequence>
<keyword evidence="2" id="KW-0819">tRNA processing</keyword>